<dbReference type="FunFam" id="3.80.10.10:FF:000041">
    <property type="entry name" value="LRR receptor-like serine/threonine-protein kinase ERECTA"/>
    <property type="match status" value="1"/>
</dbReference>
<dbReference type="AlphaFoldDB" id="A0A0D3FT95"/>
<feature type="signal peptide" evidence="23">
    <location>
        <begin position="1"/>
        <end position="25"/>
    </location>
</feature>
<keyword evidence="12" id="KW-0677">Repeat</keyword>
<evidence type="ECO:0000256" key="10">
    <source>
        <dbReference type="ARBA" id="ARBA00022692"/>
    </source>
</evidence>
<dbReference type="EC" id="2.7.11.1" evidence="4"/>
<name>A0A0D3FT95_9ORYZ</name>
<dbReference type="InterPro" id="IPR008271">
    <property type="entry name" value="Ser/Thr_kinase_AS"/>
</dbReference>
<evidence type="ECO:0000256" key="13">
    <source>
        <dbReference type="ARBA" id="ARBA00022741"/>
    </source>
</evidence>
<evidence type="ECO:0000313" key="26">
    <source>
        <dbReference type="Proteomes" id="UP000026960"/>
    </source>
</evidence>
<comment type="catalytic activity">
    <reaction evidence="21">
        <text>L-seryl-[protein] + ATP = O-phospho-L-seryl-[protein] + ADP + H(+)</text>
        <dbReference type="Rhea" id="RHEA:17989"/>
        <dbReference type="Rhea" id="RHEA-COMP:9863"/>
        <dbReference type="Rhea" id="RHEA-COMP:11604"/>
        <dbReference type="ChEBI" id="CHEBI:15378"/>
        <dbReference type="ChEBI" id="CHEBI:29999"/>
        <dbReference type="ChEBI" id="CHEBI:30616"/>
        <dbReference type="ChEBI" id="CHEBI:83421"/>
        <dbReference type="ChEBI" id="CHEBI:456216"/>
        <dbReference type="EC" id="2.7.11.1"/>
    </reaction>
</comment>
<dbReference type="InterPro" id="IPR000719">
    <property type="entry name" value="Prot_kinase_dom"/>
</dbReference>
<feature type="chain" id="PRO_5002261902" description="non-specific serine/threonine protein kinase" evidence="23">
    <location>
        <begin position="26"/>
        <end position="1032"/>
    </location>
</feature>
<dbReference type="FunFam" id="3.80.10.10:FF:000101">
    <property type="entry name" value="LRR receptor-like serine/threonine-protein kinase ERECTA"/>
    <property type="match status" value="1"/>
</dbReference>
<evidence type="ECO:0000256" key="7">
    <source>
        <dbReference type="ARBA" id="ARBA00022553"/>
    </source>
</evidence>
<dbReference type="InterPro" id="IPR050647">
    <property type="entry name" value="Plant_LRR-RLKs"/>
</dbReference>
<dbReference type="GO" id="GO:0004674">
    <property type="term" value="F:protein serine/threonine kinase activity"/>
    <property type="evidence" value="ECO:0007669"/>
    <property type="project" value="UniProtKB-KW"/>
</dbReference>
<keyword evidence="18" id="KW-0675">Receptor</keyword>
<dbReference type="SUPFAM" id="SSF52058">
    <property type="entry name" value="L domain-like"/>
    <property type="match status" value="2"/>
</dbReference>
<comment type="similarity">
    <text evidence="3">Belongs to the protein kinase superfamily. Ser/Thr protein kinase family.</text>
</comment>
<evidence type="ECO:0000256" key="14">
    <source>
        <dbReference type="ARBA" id="ARBA00022777"/>
    </source>
</evidence>
<evidence type="ECO:0000256" key="4">
    <source>
        <dbReference type="ARBA" id="ARBA00012513"/>
    </source>
</evidence>
<evidence type="ECO:0000256" key="23">
    <source>
        <dbReference type="SAM" id="SignalP"/>
    </source>
</evidence>
<dbReference type="Pfam" id="PF08263">
    <property type="entry name" value="LRRNT_2"/>
    <property type="match status" value="1"/>
</dbReference>
<sequence length="1032" mass="113248">MIRMLSMLCSLLIFTFFSTAILAAAQSNKSESDRKALLCFKSGILLDLDGVLSSWMDDSLNFCSWRGVTCSSSYPSRVVHLELSSSHLTGRISGCIGNLTSLSQINLTDNHLSGAIPDELGKLPVLRTLLLAANNLEGDIPDSLGTSLSLSYVNLANNTLTGVIPDSLASSPSLNMLILSRNNLSGQIPAKLFSNSSKLTKIDLQMNSLSGPIPAFENVTTLNVLCLTDNSLSGNIPPSIGNVSSLASILLSQNKLAGLIPMTLSHIPELIELDLSYNSLVGFVPLSLYNMSSLTYFSLGNNRLVGQIPSDIGNSLPKLQILKFQNSKFEGQIPTSLSNATNLIQLDLSNNLMHGSIPSLGLLANLNQVRLGKNSLEADHWAFLASMENCTELIELSLQWNLLDGILPSSVGNISTNLQALVLRGNQISGRIPSTIGKLHNLYILDLSINKLSGQIPSTIGNISHLGHFFLDDNNLSGNIPISIWQCTELLEFNFSINDLSGLIPSDLSSSPFYSRGSTLLVVDFSHNNLTGQIPESFGSNNMQQVNLSRNELSGPLPEFFRRMTMLELLDLSYNNFEGPIPTDCFFQNTSAVFLEGNKKLYSKSSTVSFPICGSTSDSTKSNNGASLTKKIHLPLRVIVLLILVPLLTILLFLVSWVLVTLWKRRVFSFSQCSDLFKRYNYVLNWCSGMPSMLGLPQPKRRRVPIPPSNNGTLKKVSYSDIIKATNWFSSNHKISSTQTGSIYVGRFKSEKRLVAIKVFNLNQPGAYESYFIECEVLRSTRHRNIMRPLTLCSTLDHENHEFKALIFKFMVNGSLERWLHSEQHNGIPDRVLCLGQRISIATDVATALDYIHNHVMPPLVHCDLKPSNILLDVDITALLGDFGSAKFLFPDLVSPESLADIGGTIGYIAPEYGMGSQISTGGDVYSFGVLLLEMLTGKQPTDDTFADGVSIHNFVDSMFPDRVAEILDPYMTHEEHQVYTAEWLEACIKPLVALGLSCSMVSPKDRPGMQDVCAKLCAVKETFLQFGDFSL</sequence>
<evidence type="ECO:0000256" key="11">
    <source>
        <dbReference type="ARBA" id="ARBA00022729"/>
    </source>
</evidence>
<keyword evidence="5" id="KW-1003">Cell membrane</keyword>
<dbReference type="EnsemblPlants" id="OBART04G04860.3">
    <property type="protein sequence ID" value="OBART04G04860.3"/>
    <property type="gene ID" value="OBART04G04860"/>
</dbReference>
<dbReference type="Pfam" id="PF00069">
    <property type="entry name" value="Pkinase"/>
    <property type="match status" value="1"/>
</dbReference>
<protein>
    <recommendedName>
        <fullName evidence="4">non-specific serine/threonine protein kinase</fullName>
        <ecNumber evidence="4">2.7.11.1</ecNumber>
    </recommendedName>
</protein>
<dbReference type="SUPFAM" id="SSF56112">
    <property type="entry name" value="Protein kinase-like (PK-like)"/>
    <property type="match status" value="1"/>
</dbReference>
<evidence type="ECO:0000256" key="12">
    <source>
        <dbReference type="ARBA" id="ARBA00022737"/>
    </source>
</evidence>
<dbReference type="InterPro" id="IPR001611">
    <property type="entry name" value="Leu-rich_rpt"/>
</dbReference>
<dbReference type="Gramene" id="OBART04G04860.3">
    <property type="protein sequence ID" value="OBART04G04860.3"/>
    <property type="gene ID" value="OBART04G04860"/>
</dbReference>
<accession>A0A0D3FT95</accession>
<feature type="domain" description="Protein kinase" evidence="24">
    <location>
        <begin position="729"/>
        <end position="1025"/>
    </location>
</feature>
<evidence type="ECO:0000256" key="16">
    <source>
        <dbReference type="ARBA" id="ARBA00022989"/>
    </source>
</evidence>
<evidence type="ECO:0000256" key="9">
    <source>
        <dbReference type="ARBA" id="ARBA00022679"/>
    </source>
</evidence>
<keyword evidence="17 22" id="KW-0472">Membrane</keyword>
<dbReference type="HOGENOM" id="CLU_000288_22_0_1"/>
<keyword evidence="19" id="KW-0325">Glycoprotein</keyword>
<keyword evidence="7" id="KW-0597">Phosphoprotein</keyword>
<keyword evidence="11 23" id="KW-0732">Signal</keyword>
<keyword evidence="26" id="KW-1185">Reference proteome</keyword>
<keyword evidence="6" id="KW-0723">Serine/threonine-protein kinase</keyword>
<dbReference type="Gene3D" id="3.30.200.20">
    <property type="entry name" value="Phosphorylase Kinase, domain 1"/>
    <property type="match status" value="1"/>
</dbReference>
<dbReference type="PANTHER" id="PTHR48056:SF89">
    <property type="entry name" value="OS06G0585982 PROTEIN"/>
    <property type="match status" value="1"/>
</dbReference>
<dbReference type="GO" id="GO:0033612">
    <property type="term" value="F:receptor serine/threonine kinase binding"/>
    <property type="evidence" value="ECO:0007669"/>
    <property type="project" value="TreeGrafter"/>
</dbReference>
<dbReference type="Pfam" id="PF00560">
    <property type="entry name" value="LRR_1"/>
    <property type="match status" value="7"/>
</dbReference>
<dbReference type="Pfam" id="PF13855">
    <property type="entry name" value="LRR_8"/>
    <property type="match status" value="2"/>
</dbReference>
<keyword evidence="16 22" id="KW-1133">Transmembrane helix</keyword>
<evidence type="ECO:0000256" key="20">
    <source>
        <dbReference type="ARBA" id="ARBA00047899"/>
    </source>
</evidence>
<evidence type="ECO:0000256" key="8">
    <source>
        <dbReference type="ARBA" id="ARBA00022614"/>
    </source>
</evidence>
<comment type="catalytic activity">
    <reaction evidence="20">
        <text>L-threonyl-[protein] + ATP = O-phospho-L-threonyl-[protein] + ADP + H(+)</text>
        <dbReference type="Rhea" id="RHEA:46608"/>
        <dbReference type="Rhea" id="RHEA-COMP:11060"/>
        <dbReference type="Rhea" id="RHEA-COMP:11605"/>
        <dbReference type="ChEBI" id="CHEBI:15378"/>
        <dbReference type="ChEBI" id="CHEBI:30013"/>
        <dbReference type="ChEBI" id="CHEBI:30616"/>
        <dbReference type="ChEBI" id="CHEBI:61977"/>
        <dbReference type="ChEBI" id="CHEBI:456216"/>
        <dbReference type="EC" id="2.7.11.1"/>
    </reaction>
</comment>
<dbReference type="SMART" id="SM00369">
    <property type="entry name" value="LRR_TYP"/>
    <property type="match status" value="7"/>
</dbReference>
<evidence type="ECO:0000256" key="6">
    <source>
        <dbReference type="ARBA" id="ARBA00022527"/>
    </source>
</evidence>
<dbReference type="SMART" id="SM00220">
    <property type="entry name" value="S_TKc"/>
    <property type="match status" value="1"/>
</dbReference>
<dbReference type="InterPro" id="IPR011009">
    <property type="entry name" value="Kinase-like_dom_sf"/>
</dbReference>
<evidence type="ECO:0000256" key="17">
    <source>
        <dbReference type="ARBA" id="ARBA00023136"/>
    </source>
</evidence>
<dbReference type="PROSITE" id="PS50011">
    <property type="entry name" value="PROTEIN_KINASE_DOM"/>
    <property type="match status" value="1"/>
</dbReference>
<evidence type="ECO:0000256" key="1">
    <source>
        <dbReference type="ARBA" id="ARBA00004162"/>
    </source>
</evidence>
<evidence type="ECO:0000259" key="24">
    <source>
        <dbReference type="PROSITE" id="PS50011"/>
    </source>
</evidence>
<evidence type="ECO:0000256" key="19">
    <source>
        <dbReference type="ARBA" id="ARBA00023180"/>
    </source>
</evidence>
<evidence type="ECO:0000256" key="2">
    <source>
        <dbReference type="ARBA" id="ARBA00004479"/>
    </source>
</evidence>
<dbReference type="InterPro" id="IPR003591">
    <property type="entry name" value="Leu-rich_rpt_typical-subtyp"/>
</dbReference>
<dbReference type="GO" id="GO:0009791">
    <property type="term" value="P:post-embryonic development"/>
    <property type="evidence" value="ECO:0007669"/>
    <property type="project" value="UniProtKB-ARBA"/>
</dbReference>
<keyword evidence="8" id="KW-0433">Leucine-rich repeat</keyword>
<dbReference type="InterPro" id="IPR032675">
    <property type="entry name" value="LRR_dom_sf"/>
</dbReference>
<reference evidence="25" key="2">
    <citation type="submission" date="2015-03" db="UniProtKB">
        <authorList>
            <consortium name="EnsemblPlants"/>
        </authorList>
    </citation>
    <scope>IDENTIFICATION</scope>
</reference>
<keyword evidence="9" id="KW-0808">Transferase</keyword>
<proteinExistence type="inferred from homology"/>
<evidence type="ECO:0000256" key="3">
    <source>
        <dbReference type="ARBA" id="ARBA00008684"/>
    </source>
</evidence>
<dbReference type="PROSITE" id="PS00108">
    <property type="entry name" value="PROTEIN_KINASE_ST"/>
    <property type="match status" value="1"/>
</dbReference>
<keyword evidence="10 22" id="KW-0812">Transmembrane</keyword>
<comment type="subcellular location">
    <subcellularLocation>
        <location evidence="1">Cell membrane</location>
        <topology evidence="1">Single-pass membrane protein</topology>
    </subcellularLocation>
    <subcellularLocation>
        <location evidence="2">Membrane</location>
        <topology evidence="2">Single-pass type I membrane protein</topology>
    </subcellularLocation>
</comment>
<keyword evidence="15" id="KW-0067">ATP-binding</keyword>
<dbReference type="GO" id="GO:0005886">
    <property type="term" value="C:plasma membrane"/>
    <property type="evidence" value="ECO:0007669"/>
    <property type="project" value="UniProtKB-SubCell"/>
</dbReference>
<dbReference type="Gene3D" id="1.10.510.10">
    <property type="entry name" value="Transferase(Phosphotransferase) domain 1"/>
    <property type="match status" value="1"/>
</dbReference>
<dbReference type="Gene3D" id="3.80.10.10">
    <property type="entry name" value="Ribonuclease Inhibitor"/>
    <property type="match status" value="3"/>
</dbReference>
<evidence type="ECO:0000256" key="22">
    <source>
        <dbReference type="SAM" id="Phobius"/>
    </source>
</evidence>
<dbReference type="PANTHER" id="PTHR48056">
    <property type="entry name" value="LRR RECEPTOR-LIKE SERINE/THREONINE-PROTEIN KINASE-RELATED"/>
    <property type="match status" value="1"/>
</dbReference>
<dbReference type="Proteomes" id="UP000026960">
    <property type="component" value="Chromosome 4"/>
</dbReference>
<keyword evidence="13" id="KW-0547">Nucleotide-binding</keyword>
<evidence type="ECO:0000313" key="25">
    <source>
        <dbReference type="EnsemblPlants" id="OBART04G04860.3"/>
    </source>
</evidence>
<keyword evidence="14" id="KW-0418">Kinase</keyword>
<reference evidence="25" key="1">
    <citation type="journal article" date="2009" name="Rice">
        <title>De Novo Next Generation Sequencing of Plant Genomes.</title>
        <authorList>
            <person name="Rounsley S."/>
            <person name="Marri P.R."/>
            <person name="Yu Y."/>
            <person name="He R."/>
            <person name="Sisneros N."/>
            <person name="Goicoechea J.L."/>
            <person name="Lee S.J."/>
            <person name="Angelova A."/>
            <person name="Kudrna D."/>
            <person name="Luo M."/>
            <person name="Affourtit J."/>
            <person name="Desany B."/>
            <person name="Knight J."/>
            <person name="Niazi F."/>
            <person name="Egholm M."/>
            <person name="Wing R.A."/>
        </authorList>
    </citation>
    <scope>NUCLEOTIDE SEQUENCE [LARGE SCALE GENOMIC DNA]</scope>
    <source>
        <strain evidence="25">cv. IRGC 105608</strain>
    </source>
</reference>
<organism evidence="25">
    <name type="scientific">Oryza barthii</name>
    <dbReference type="NCBI Taxonomy" id="65489"/>
    <lineage>
        <taxon>Eukaryota</taxon>
        <taxon>Viridiplantae</taxon>
        <taxon>Streptophyta</taxon>
        <taxon>Embryophyta</taxon>
        <taxon>Tracheophyta</taxon>
        <taxon>Spermatophyta</taxon>
        <taxon>Magnoliopsida</taxon>
        <taxon>Liliopsida</taxon>
        <taxon>Poales</taxon>
        <taxon>Poaceae</taxon>
        <taxon>BOP clade</taxon>
        <taxon>Oryzoideae</taxon>
        <taxon>Oryzeae</taxon>
        <taxon>Oryzinae</taxon>
        <taxon>Oryza</taxon>
    </lineage>
</organism>
<evidence type="ECO:0000256" key="15">
    <source>
        <dbReference type="ARBA" id="ARBA00022840"/>
    </source>
</evidence>
<evidence type="ECO:0000256" key="18">
    <source>
        <dbReference type="ARBA" id="ARBA00023170"/>
    </source>
</evidence>
<evidence type="ECO:0000256" key="21">
    <source>
        <dbReference type="ARBA" id="ARBA00048679"/>
    </source>
</evidence>
<dbReference type="InterPro" id="IPR013210">
    <property type="entry name" value="LRR_N_plant-typ"/>
</dbReference>
<dbReference type="GO" id="GO:0005524">
    <property type="term" value="F:ATP binding"/>
    <property type="evidence" value="ECO:0007669"/>
    <property type="project" value="UniProtKB-KW"/>
</dbReference>
<feature type="transmembrane region" description="Helical" evidence="22">
    <location>
        <begin position="638"/>
        <end position="660"/>
    </location>
</feature>
<dbReference type="FunFam" id="3.80.10.10:FF:000233">
    <property type="entry name" value="Leucine-rich repeat receptor-like protein kinase TDR"/>
    <property type="match status" value="1"/>
</dbReference>
<evidence type="ECO:0000256" key="5">
    <source>
        <dbReference type="ARBA" id="ARBA00022475"/>
    </source>
</evidence>
<dbReference type="FunFam" id="1.10.510.10:FF:000358">
    <property type="entry name" value="Putative leucine-rich repeat receptor-like serine/threonine-protein kinase"/>
    <property type="match status" value="1"/>
</dbReference>